<feature type="signal peptide" evidence="2">
    <location>
        <begin position="1"/>
        <end position="26"/>
    </location>
</feature>
<accession>T1K4R1</accession>
<evidence type="ECO:0000256" key="1">
    <source>
        <dbReference type="SAM" id="MobiDB-lite"/>
    </source>
</evidence>
<dbReference type="EMBL" id="CAEY01001579">
    <property type="status" value="NOT_ANNOTATED_CDS"/>
    <property type="molecule type" value="Genomic_DNA"/>
</dbReference>
<dbReference type="SMART" id="SM00214">
    <property type="entry name" value="VWC"/>
    <property type="match status" value="2"/>
</dbReference>
<dbReference type="InterPro" id="IPR001007">
    <property type="entry name" value="VWF_dom"/>
</dbReference>
<reference evidence="4" key="2">
    <citation type="submission" date="2015-06" db="UniProtKB">
        <authorList>
            <consortium name="EnsemblMetazoa"/>
        </authorList>
    </citation>
    <scope>IDENTIFICATION</scope>
</reference>
<dbReference type="PANTHER" id="PTHR46526">
    <property type="entry name" value="CHORDIN"/>
    <property type="match status" value="1"/>
</dbReference>
<sequence length="336" mass="36905">MNFIDWVRHIFLLSFVLSNILGQIESSNYDNLRQLSVKKSSLPTSSSLRSNSPSNVSSTLLRLKTSSFPLFLSPSSKPSATNHCQFGGKTYEPDDKWKPNLGSPFGLLPCVLCQCVTLQKKSRTVSRVRCRNIVSHCPKPNCSEPVLLPGRCCKICPDTESDEKFMKKNRICANGTSAAAPVSPTSTPMQTPSSTESTPTTVRITPSTISLPPTLKTDQFVADEQTNSLQSNQESGIFVSENFYGAAYPSSKHRKCLYNNKMFDDGSVWKSSKDTCKMCSCQKGQIKCDTIVCPVPNCLNPITTSGDCCPSCLGEFQSNKQSTSIIQSNPKCLDWC</sequence>
<reference evidence="5" key="1">
    <citation type="submission" date="2011-08" db="EMBL/GenBank/DDBJ databases">
        <authorList>
            <person name="Rombauts S."/>
        </authorList>
    </citation>
    <scope>NUCLEOTIDE SEQUENCE</scope>
    <source>
        <strain evidence="5">London</strain>
    </source>
</reference>
<dbReference type="GO" id="GO:0036122">
    <property type="term" value="F:BMP binding"/>
    <property type="evidence" value="ECO:0007669"/>
    <property type="project" value="TreeGrafter"/>
</dbReference>
<dbReference type="GO" id="GO:0005615">
    <property type="term" value="C:extracellular space"/>
    <property type="evidence" value="ECO:0007669"/>
    <property type="project" value="TreeGrafter"/>
</dbReference>
<feature type="domain" description="VWFC" evidence="3">
    <location>
        <begin position="82"/>
        <end position="157"/>
    </location>
</feature>
<dbReference type="PROSITE" id="PS50184">
    <property type="entry name" value="VWFC_2"/>
    <property type="match status" value="2"/>
</dbReference>
<dbReference type="GO" id="GO:0030514">
    <property type="term" value="P:negative regulation of BMP signaling pathway"/>
    <property type="evidence" value="ECO:0007669"/>
    <property type="project" value="TreeGrafter"/>
</dbReference>
<dbReference type="GO" id="GO:0009953">
    <property type="term" value="P:dorsal/ventral pattern formation"/>
    <property type="evidence" value="ECO:0007669"/>
    <property type="project" value="TreeGrafter"/>
</dbReference>
<organism evidence="4 5">
    <name type="scientific">Tetranychus urticae</name>
    <name type="common">Two-spotted spider mite</name>
    <dbReference type="NCBI Taxonomy" id="32264"/>
    <lineage>
        <taxon>Eukaryota</taxon>
        <taxon>Metazoa</taxon>
        <taxon>Ecdysozoa</taxon>
        <taxon>Arthropoda</taxon>
        <taxon>Chelicerata</taxon>
        <taxon>Arachnida</taxon>
        <taxon>Acari</taxon>
        <taxon>Acariformes</taxon>
        <taxon>Trombidiformes</taxon>
        <taxon>Prostigmata</taxon>
        <taxon>Eleutherengona</taxon>
        <taxon>Raphignathae</taxon>
        <taxon>Tetranychoidea</taxon>
        <taxon>Tetranychidae</taxon>
        <taxon>Tetranychus</taxon>
    </lineage>
</organism>
<feature type="chain" id="PRO_5004581017" description="VWFC domain-containing protein" evidence="2">
    <location>
        <begin position="27"/>
        <end position="336"/>
    </location>
</feature>
<dbReference type="SUPFAM" id="SSF57603">
    <property type="entry name" value="FnI-like domain"/>
    <property type="match status" value="2"/>
</dbReference>
<dbReference type="AlphaFoldDB" id="T1K4R1"/>
<evidence type="ECO:0000256" key="2">
    <source>
        <dbReference type="SAM" id="SignalP"/>
    </source>
</evidence>
<name>T1K4R1_TETUR</name>
<proteinExistence type="predicted"/>
<protein>
    <recommendedName>
        <fullName evidence="3">VWFC domain-containing protein</fullName>
    </recommendedName>
</protein>
<keyword evidence="5" id="KW-1185">Reference proteome</keyword>
<dbReference type="eggNOG" id="ENOG502STY9">
    <property type="taxonomic scope" value="Eukaryota"/>
</dbReference>
<dbReference type="STRING" id="32264.T1K4R1"/>
<feature type="region of interest" description="Disordered" evidence="1">
    <location>
        <begin position="177"/>
        <end position="202"/>
    </location>
</feature>
<keyword evidence="2" id="KW-0732">Signal</keyword>
<dbReference type="Pfam" id="PF00093">
    <property type="entry name" value="VWC"/>
    <property type="match status" value="2"/>
</dbReference>
<dbReference type="Gene3D" id="6.20.200.20">
    <property type="match status" value="1"/>
</dbReference>
<evidence type="ECO:0000259" key="3">
    <source>
        <dbReference type="PROSITE" id="PS50184"/>
    </source>
</evidence>
<dbReference type="HOGENOM" id="CLU_827232_0_0_1"/>
<dbReference type="InterPro" id="IPR052278">
    <property type="entry name" value="Chordin-like_regulators"/>
</dbReference>
<dbReference type="EnsemblMetazoa" id="tetur05g03500.1">
    <property type="protein sequence ID" value="tetur05g03500.1"/>
    <property type="gene ID" value="tetur05g03500"/>
</dbReference>
<dbReference type="PROSITE" id="PS01208">
    <property type="entry name" value="VWFC_1"/>
    <property type="match status" value="1"/>
</dbReference>
<dbReference type="PANTHER" id="PTHR46526:SF1">
    <property type="entry name" value="CHORDIN"/>
    <property type="match status" value="1"/>
</dbReference>
<dbReference type="Proteomes" id="UP000015104">
    <property type="component" value="Unassembled WGS sequence"/>
</dbReference>
<feature type="domain" description="VWFC" evidence="3">
    <location>
        <begin position="254"/>
        <end position="313"/>
    </location>
</feature>
<evidence type="ECO:0000313" key="4">
    <source>
        <dbReference type="EnsemblMetazoa" id="tetur05g03500.1"/>
    </source>
</evidence>
<feature type="compositionally biased region" description="Low complexity" evidence="1">
    <location>
        <begin position="181"/>
        <end position="201"/>
    </location>
</feature>
<evidence type="ECO:0000313" key="5">
    <source>
        <dbReference type="Proteomes" id="UP000015104"/>
    </source>
</evidence>